<comment type="caution">
    <text evidence="3">The sequence shown here is derived from an EMBL/GenBank/DDBJ whole genome shotgun (WGS) entry which is preliminary data.</text>
</comment>
<dbReference type="Proteomes" id="UP000886523">
    <property type="component" value="Unassembled WGS sequence"/>
</dbReference>
<feature type="region of interest" description="Disordered" evidence="1">
    <location>
        <begin position="1"/>
        <end position="46"/>
    </location>
</feature>
<keyword evidence="4" id="KW-1185">Reference proteome</keyword>
<gene>
    <name evidence="3" type="ORF">BS47DRAFT_1378494</name>
</gene>
<accession>A0A9P6E014</accession>
<reference evidence="3" key="1">
    <citation type="journal article" date="2020" name="Nat. Commun.">
        <title>Large-scale genome sequencing of mycorrhizal fungi provides insights into the early evolution of symbiotic traits.</title>
        <authorList>
            <person name="Miyauchi S."/>
            <person name="Kiss E."/>
            <person name="Kuo A."/>
            <person name="Drula E."/>
            <person name="Kohler A."/>
            <person name="Sanchez-Garcia M."/>
            <person name="Morin E."/>
            <person name="Andreopoulos B."/>
            <person name="Barry K.W."/>
            <person name="Bonito G."/>
            <person name="Buee M."/>
            <person name="Carver A."/>
            <person name="Chen C."/>
            <person name="Cichocki N."/>
            <person name="Clum A."/>
            <person name="Culley D."/>
            <person name="Crous P.W."/>
            <person name="Fauchery L."/>
            <person name="Girlanda M."/>
            <person name="Hayes R.D."/>
            <person name="Keri Z."/>
            <person name="LaButti K."/>
            <person name="Lipzen A."/>
            <person name="Lombard V."/>
            <person name="Magnuson J."/>
            <person name="Maillard F."/>
            <person name="Murat C."/>
            <person name="Nolan M."/>
            <person name="Ohm R.A."/>
            <person name="Pangilinan J."/>
            <person name="Pereira M.F."/>
            <person name="Perotto S."/>
            <person name="Peter M."/>
            <person name="Pfister S."/>
            <person name="Riley R."/>
            <person name="Sitrit Y."/>
            <person name="Stielow J.B."/>
            <person name="Szollosi G."/>
            <person name="Zifcakova L."/>
            <person name="Stursova M."/>
            <person name="Spatafora J.W."/>
            <person name="Tedersoo L."/>
            <person name="Vaario L.M."/>
            <person name="Yamada A."/>
            <person name="Yan M."/>
            <person name="Wang P."/>
            <person name="Xu J."/>
            <person name="Bruns T."/>
            <person name="Baldrian P."/>
            <person name="Vilgalys R."/>
            <person name="Dunand C."/>
            <person name="Henrissat B."/>
            <person name="Grigoriev I.V."/>
            <person name="Hibbett D."/>
            <person name="Nagy L.G."/>
            <person name="Martin F.M."/>
        </authorList>
    </citation>
    <scope>NUCLEOTIDE SEQUENCE</scope>
    <source>
        <strain evidence="3">UP504</strain>
    </source>
</reference>
<evidence type="ECO:0000313" key="3">
    <source>
        <dbReference type="EMBL" id="KAF9521106.1"/>
    </source>
</evidence>
<keyword evidence="2" id="KW-0812">Transmembrane</keyword>
<evidence type="ECO:0000256" key="2">
    <source>
        <dbReference type="SAM" id="Phobius"/>
    </source>
</evidence>
<feature type="compositionally biased region" description="Polar residues" evidence="1">
    <location>
        <begin position="17"/>
        <end position="37"/>
    </location>
</feature>
<proteinExistence type="predicted"/>
<keyword evidence="2" id="KW-0472">Membrane</keyword>
<feature type="transmembrane region" description="Helical" evidence="2">
    <location>
        <begin position="256"/>
        <end position="276"/>
    </location>
</feature>
<organism evidence="3 4">
    <name type="scientific">Hydnum rufescens UP504</name>
    <dbReference type="NCBI Taxonomy" id="1448309"/>
    <lineage>
        <taxon>Eukaryota</taxon>
        <taxon>Fungi</taxon>
        <taxon>Dikarya</taxon>
        <taxon>Basidiomycota</taxon>
        <taxon>Agaricomycotina</taxon>
        <taxon>Agaricomycetes</taxon>
        <taxon>Cantharellales</taxon>
        <taxon>Hydnaceae</taxon>
        <taxon>Hydnum</taxon>
    </lineage>
</organism>
<feature type="transmembrane region" description="Helical" evidence="2">
    <location>
        <begin position="282"/>
        <end position="306"/>
    </location>
</feature>
<sequence length="315" mass="32322">MFSTKLPQGPLGRILSEGNQESPSGSPSANAVQQPGDASTAKKPASLFPIPLNNPIGGALNLVQGGVESGLKGLGGATETVLSSAPQIPVPGLGDGVSLVKSGLDGLKNQAGAVLTSAPQIPVVGLGEGASLVKNGLGGLKDQADAVLANAPKLPGVPGVPGIGDGANNGIPFLSSIPGPFGALLSGFVPSSGVLGDVAKLQTFVHTLYLIPGRIVAFLNKWSWISDIPKLIQTFFSPSFDLREAVIKFSSQGIKLTLVGVVLSSIAAWFFFFLALVNSALFFSIAPVFGALFFLLGFEISFVELLRYTGKKKQS</sequence>
<protein>
    <submittedName>
        <fullName evidence="3">Uncharacterized protein</fullName>
    </submittedName>
</protein>
<dbReference type="AlphaFoldDB" id="A0A9P6E014"/>
<dbReference type="EMBL" id="MU128909">
    <property type="protein sequence ID" value="KAF9521106.1"/>
    <property type="molecule type" value="Genomic_DNA"/>
</dbReference>
<keyword evidence="2" id="KW-1133">Transmembrane helix</keyword>
<evidence type="ECO:0000313" key="4">
    <source>
        <dbReference type="Proteomes" id="UP000886523"/>
    </source>
</evidence>
<name>A0A9P6E014_9AGAM</name>
<evidence type="ECO:0000256" key="1">
    <source>
        <dbReference type="SAM" id="MobiDB-lite"/>
    </source>
</evidence>